<dbReference type="PROSITE" id="PS00409">
    <property type="entry name" value="PROKAR_NTER_METHYL"/>
    <property type="match status" value="1"/>
</dbReference>
<evidence type="ECO:0000256" key="1">
    <source>
        <dbReference type="SAM" id="Phobius"/>
    </source>
</evidence>
<dbReference type="Pfam" id="PF07963">
    <property type="entry name" value="N_methyl"/>
    <property type="match status" value="1"/>
</dbReference>
<proteinExistence type="predicted"/>
<keyword evidence="3" id="KW-1185">Reference proteome</keyword>
<organism evidence="2 3">
    <name type="scientific">Pseudoduganella albidiflava</name>
    <dbReference type="NCBI Taxonomy" id="321983"/>
    <lineage>
        <taxon>Bacteria</taxon>
        <taxon>Pseudomonadati</taxon>
        <taxon>Pseudomonadota</taxon>
        <taxon>Betaproteobacteria</taxon>
        <taxon>Burkholderiales</taxon>
        <taxon>Oxalobacteraceae</taxon>
        <taxon>Telluria group</taxon>
        <taxon>Pseudoduganella</taxon>
    </lineage>
</organism>
<dbReference type="InterPro" id="IPR012902">
    <property type="entry name" value="N_methyl_site"/>
</dbReference>
<feature type="transmembrane region" description="Helical" evidence="1">
    <location>
        <begin position="21"/>
        <end position="42"/>
    </location>
</feature>
<accession>A0ABX5RTG7</accession>
<evidence type="ECO:0000313" key="3">
    <source>
        <dbReference type="Proteomes" id="UP000292307"/>
    </source>
</evidence>
<dbReference type="RefSeq" id="WP_131146030.1">
    <property type="nucleotide sequence ID" value="NZ_BMWV01000004.1"/>
</dbReference>
<name>A0ABX5RTG7_9BURK</name>
<reference evidence="2 3" key="1">
    <citation type="submission" date="2019-02" db="EMBL/GenBank/DDBJ databases">
        <title>Draft Genome Sequences of Six Type Strains of the Genus Massilia.</title>
        <authorList>
            <person name="Miess H."/>
            <person name="Frediansyhah A."/>
            <person name="Gross H."/>
        </authorList>
    </citation>
    <scope>NUCLEOTIDE SEQUENCE [LARGE SCALE GENOMIC DNA]</scope>
    <source>
        <strain evidence="2 3">DSM 17472</strain>
    </source>
</reference>
<keyword evidence="1" id="KW-1133">Transmembrane helix</keyword>
<keyword evidence="1" id="KW-0472">Membrane</keyword>
<dbReference type="EMBL" id="CP036401">
    <property type="protein sequence ID" value="QBI01912.1"/>
    <property type="molecule type" value="Genomic_DNA"/>
</dbReference>
<keyword evidence="1" id="KW-0812">Transmembrane</keyword>
<dbReference type="InterPro" id="IPR045584">
    <property type="entry name" value="Pilin-like"/>
</dbReference>
<gene>
    <name evidence="2" type="ORF">EYF70_14400</name>
</gene>
<dbReference type="Gene3D" id="3.30.700.10">
    <property type="entry name" value="Glycoprotein, Type 4 Pilin"/>
    <property type="match status" value="1"/>
</dbReference>
<sequence length="285" mass="29600">MARRQGIEVSRRAARSGGFTLVEAVIVIVITGIVASMAALFIRVPVQSNLATEARADLADAADLALRRMSRELRLAAPRTVTILNGNLAIQFLLSKTGARYVSVNDNPPATLLPLDFVGGSSSFDLIGAPPAGRQAIVPGDYIVFGNLGFAPYDAYQFGKGAANISRVGAINGSRITLQTNYFSGAEPAGQMFQVVTGKVTFVCTPGANGGGTLQRFFNAADLTPGMGALGTGAVLTDKVAGCIFGNTLLPGANNGSLMTLVLSLQHANGEGAQMVRQTQLDNPT</sequence>
<evidence type="ECO:0000313" key="2">
    <source>
        <dbReference type="EMBL" id="QBI01912.1"/>
    </source>
</evidence>
<dbReference type="Proteomes" id="UP000292307">
    <property type="component" value="Chromosome"/>
</dbReference>
<dbReference type="SUPFAM" id="SSF54523">
    <property type="entry name" value="Pili subunits"/>
    <property type="match status" value="1"/>
</dbReference>
<protein>
    <submittedName>
        <fullName evidence="2">Prepilin-type cleavage/methylation domain-containing protein</fullName>
    </submittedName>
</protein>